<sequence length="413" mass="43736">MTRHIVSSFVAGSLALALCACDRQDAAPEGTAMQMPATRVTIADMTPTTVTLTGEMAGRTVSYRQAEVRPEVGGLIRERCFQEGSDVQEGDVLYLIEPDTYQAAHDSAKAALAKAEANLNAARLKDQRTTQLFKTNSVSRQDYDDAHAAYLQAQAEVAACQASLRSAEIDLERTQIRAPISGRIGKSSVSVGALVTVNQTSALATIHQTMPMNVDLTQSVDEMRGLRKQLGMGNGDELRPESIETEVNLILSDGSAYPEAGTLRFADVGVDEGTGTVTIRAEFPNASRELLPGMFVRAVVDMGTKRDALLVPQRAVLRDQRGTPFVFVAVPGEGDSFKAERRSVTLGAAYGDAWLALDGLQAGDKVIVGGAHSVRNGGPVTMVTEAQLEAEAAARTGRATLAAEAEVSAGGQA</sequence>
<dbReference type="PANTHER" id="PTHR30158:SF3">
    <property type="entry name" value="MULTIDRUG EFFLUX PUMP SUBUNIT ACRA-RELATED"/>
    <property type="match status" value="1"/>
</dbReference>
<accession>A0A9D2KL55</accession>
<name>A0A9D2KL55_9BACT</name>
<evidence type="ECO:0000259" key="3">
    <source>
        <dbReference type="Pfam" id="PF25876"/>
    </source>
</evidence>
<feature type="domain" description="Multidrug resistance protein MdtA-like beta-barrel" evidence="5">
    <location>
        <begin position="211"/>
        <end position="303"/>
    </location>
</feature>
<dbReference type="NCBIfam" id="TIGR01730">
    <property type="entry name" value="RND_mfp"/>
    <property type="match status" value="1"/>
</dbReference>
<dbReference type="Pfam" id="PF25876">
    <property type="entry name" value="HH_MFP_RND"/>
    <property type="match status" value="1"/>
</dbReference>
<reference evidence="7" key="2">
    <citation type="submission" date="2021-04" db="EMBL/GenBank/DDBJ databases">
        <authorList>
            <person name="Gilroy R."/>
        </authorList>
    </citation>
    <scope>NUCLEOTIDE SEQUENCE</scope>
    <source>
        <strain evidence="7">CHK186-16707</strain>
    </source>
</reference>
<protein>
    <submittedName>
        <fullName evidence="7">Efflux RND transporter periplasmic adaptor subunit</fullName>
    </submittedName>
</protein>
<dbReference type="EMBL" id="DXAN01000032">
    <property type="protein sequence ID" value="HJA09584.1"/>
    <property type="molecule type" value="Genomic_DNA"/>
</dbReference>
<dbReference type="InterPro" id="IPR058627">
    <property type="entry name" value="MdtA-like_C"/>
</dbReference>
<dbReference type="Pfam" id="PF25967">
    <property type="entry name" value="RND-MFP_C"/>
    <property type="match status" value="1"/>
</dbReference>
<dbReference type="Gene3D" id="2.40.50.100">
    <property type="match status" value="1"/>
</dbReference>
<proteinExistence type="inferred from homology"/>
<feature type="domain" description="Multidrug resistance protein MdtA-like alpha-helical hairpin" evidence="3">
    <location>
        <begin position="106"/>
        <end position="173"/>
    </location>
</feature>
<dbReference type="InterPro" id="IPR058625">
    <property type="entry name" value="MdtA-like_BSH"/>
</dbReference>
<dbReference type="SUPFAM" id="SSF111369">
    <property type="entry name" value="HlyD-like secretion proteins"/>
    <property type="match status" value="1"/>
</dbReference>
<dbReference type="Gene3D" id="2.40.30.170">
    <property type="match status" value="1"/>
</dbReference>
<dbReference type="Pfam" id="PF25944">
    <property type="entry name" value="Beta-barrel_RND"/>
    <property type="match status" value="1"/>
</dbReference>
<dbReference type="PROSITE" id="PS51257">
    <property type="entry name" value="PROKAR_LIPOPROTEIN"/>
    <property type="match status" value="1"/>
</dbReference>
<dbReference type="InterPro" id="IPR058626">
    <property type="entry name" value="MdtA-like_b-barrel"/>
</dbReference>
<gene>
    <name evidence="7" type="ORF">H9962_10430</name>
</gene>
<organism evidence="7 8">
    <name type="scientific">Candidatus Mailhella merdigallinarum</name>
    <dbReference type="NCBI Taxonomy" id="2838658"/>
    <lineage>
        <taxon>Bacteria</taxon>
        <taxon>Pseudomonadati</taxon>
        <taxon>Thermodesulfobacteriota</taxon>
        <taxon>Desulfovibrionia</taxon>
        <taxon>Desulfovibrionales</taxon>
        <taxon>Desulfovibrionaceae</taxon>
        <taxon>Mailhella</taxon>
    </lineage>
</organism>
<dbReference type="AlphaFoldDB" id="A0A9D2KL55"/>
<evidence type="ECO:0000256" key="1">
    <source>
        <dbReference type="ARBA" id="ARBA00004196"/>
    </source>
</evidence>
<dbReference type="InterPro" id="IPR058624">
    <property type="entry name" value="MdtA-like_HH"/>
</dbReference>
<comment type="similarity">
    <text evidence="2">Belongs to the membrane fusion protein (MFP) (TC 8.A.1) family.</text>
</comment>
<dbReference type="Proteomes" id="UP000824225">
    <property type="component" value="Unassembled WGS sequence"/>
</dbReference>
<dbReference type="InterPro" id="IPR006143">
    <property type="entry name" value="RND_pump_MFP"/>
</dbReference>
<evidence type="ECO:0000259" key="5">
    <source>
        <dbReference type="Pfam" id="PF25944"/>
    </source>
</evidence>
<feature type="domain" description="Multidrug resistance protein MdtA-like C-terminal permuted SH3" evidence="6">
    <location>
        <begin position="307"/>
        <end position="371"/>
    </location>
</feature>
<dbReference type="Gene3D" id="1.10.287.470">
    <property type="entry name" value="Helix hairpin bin"/>
    <property type="match status" value="1"/>
</dbReference>
<evidence type="ECO:0000313" key="7">
    <source>
        <dbReference type="EMBL" id="HJA09584.1"/>
    </source>
</evidence>
<dbReference type="PANTHER" id="PTHR30158">
    <property type="entry name" value="ACRA/E-RELATED COMPONENT OF DRUG EFFLUX TRANSPORTER"/>
    <property type="match status" value="1"/>
</dbReference>
<comment type="subcellular location">
    <subcellularLocation>
        <location evidence="1">Cell envelope</location>
    </subcellularLocation>
</comment>
<evidence type="ECO:0000259" key="4">
    <source>
        <dbReference type="Pfam" id="PF25917"/>
    </source>
</evidence>
<comment type="caution">
    <text evidence="7">The sequence shown here is derived from an EMBL/GenBank/DDBJ whole genome shotgun (WGS) entry which is preliminary data.</text>
</comment>
<evidence type="ECO:0000256" key="2">
    <source>
        <dbReference type="ARBA" id="ARBA00009477"/>
    </source>
</evidence>
<evidence type="ECO:0000313" key="8">
    <source>
        <dbReference type="Proteomes" id="UP000824225"/>
    </source>
</evidence>
<dbReference type="Pfam" id="PF25917">
    <property type="entry name" value="BSH_RND"/>
    <property type="match status" value="1"/>
</dbReference>
<dbReference type="GO" id="GO:0046677">
    <property type="term" value="P:response to antibiotic"/>
    <property type="evidence" value="ECO:0007669"/>
    <property type="project" value="TreeGrafter"/>
</dbReference>
<dbReference type="Gene3D" id="2.40.420.20">
    <property type="match status" value="1"/>
</dbReference>
<feature type="domain" description="Multidrug resistance protein MdtA-like barrel-sandwich hybrid" evidence="4">
    <location>
        <begin position="64"/>
        <end position="206"/>
    </location>
</feature>
<dbReference type="GO" id="GO:0022857">
    <property type="term" value="F:transmembrane transporter activity"/>
    <property type="evidence" value="ECO:0007669"/>
    <property type="project" value="InterPro"/>
</dbReference>
<dbReference type="GO" id="GO:0005886">
    <property type="term" value="C:plasma membrane"/>
    <property type="evidence" value="ECO:0007669"/>
    <property type="project" value="TreeGrafter"/>
</dbReference>
<evidence type="ECO:0000259" key="6">
    <source>
        <dbReference type="Pfam" id="PF25967"/>
    </source>
</evidence>
<reference evidence="7" key="1">
    <citation type="journal article" date="2021" name="PeerJ">
        <title>Extensive microbial diversity within the chicken gut microbiome revealed by metagenomics and culture.</title>
        <authorList>
            <person name="Gilroy R."/>
            <person name="Ravi A."/>
            <person name="Getino M."/>
            <person name="Pursley I."/>
            <person name="Horton D.L."/>
            <person name="Alikhan N.F."/>
            <person name="Baker D."/>
            <person name="Gharbi K."/>
            <person name="Hall N."/>
            <person name="Watson M."/>
            <person name="Adriaenssens E.M."/>
            <person name="Foster-Nyarko E."/>
            <person name="Jarju S."/>
            <person name="Secka A."/>
            <person name="Antonio M."/>
            <person name="Oren A."/>
            <person name="Chaudhuri R.R."/>
            <person name="La Ragione R."/>
            <person name="Hildebrand F."/>
            <person name="Pallen M.J."/>
        </authorList>
    </citation>
    <scope>NUCLEOTIDE SEQUENCE</scope>
    <source>
        <strain evidence="7">CHK186-16707</strain>
    </source>
</reference>